<dbReference type="SUPFAM" id="SSF49265">
    <property type="entry name" value="Fibronectin type III"/>
    <property type="match status" value="1"/>
</dbReference>
<dbReference type="NCBIfam" id="NF038128">
    <property type="entry name" value="choice_anch_J"/>
    <property type="match status" value="1"/>
</dbReference>
<dbReference type="CDD" id="cd00063">
    <property type="entry name" value="FN3"/>
    <property type="match status" value="1"/>
</dbReference>
<reference evidence="2 3" key="1">
    <citation type="submission" date="2015-06" db="EMBL/GenBank/DDBJ databases">
        <title>Prevotella sp. 109, sp. nov., a novel member of the family Prevotellaceae isolated from human faeces.</title>
        <authorList>
            <person name="Shkoporov A.N."/>
            <person name="Chaplin A.V."/>
            <person name="Kafarskaia L.I."/>
            <person name="Efimov B.A."/>
        </authorList>
    </citation>
    <scope>NUCLEOTIDE SEQUENCE [LARGE SCALE GENOMIC DNA]</scope>
    <source>
        <strain evidence="2 3">109</strain>
    </source>
</reference>
<dbReference type="SUPFAM" id="SSF50969">
    <property type="entry name" value="YVTN repeat-like/Quinoprotein amine dehydrogenase"/>
    <property type="match status" value="1"/>
</dbReference>
<protein>
    <recommendedName>
        <fullName evidence="1">Fibronectin type-III domain-containing protein</fullName>
    </recommendedName>
</protein>
<keyword evidence="3" id="KW-1185">Reference proteome</keyword>
<evidence type="ECO:0000313" key="2">
    <source>
        <dbReference type="EMBL" id="KOO68586.1"/>
    </source>
</evidence>
<evidence type="ECO:0000259" key="1">
    <source>
        <dbReference type="PROSITE" id="PS50853"/>
    </source>
</evidence>
<dbReference type="InterPro" id="IPR036116">
    <property type="entry name" value="FN3_sf"/>
</dbReference>
<comment type="caution">
    <text evidence="2">The sequence shown here is derived from an EMBL/GenBank/DDBJ whole genome shotgun (WGS) entry which is preliminary data.</text>
</comment>
<evidence type="ECO:0000313" key="3">
    <source>
        <dbReference type="Proteomes" id="UP000036951"/>
    </source>
</evidence>
<dbReference type="Proteomes" id="UP000036951">
    <property type="component" value="Unassembled WGS sequence"/>
</dbReference>
<name>A0A8E1UQJ9_9BACT</name>
<feature type="domain" description="Fibronectin type-III" evidence="1">
    <location>
        <begin position="278"/>
        <end position="375"/>
    </location>
</feature>
<dbReference type="SMART" id="SM00060">
    <property type="entry name" value="FN3"/>
    <property type="match status" value="2"/>
</dbReference>
<gene>
    <name evidence="2" type="ORF">ACU52_07035</name>
</gene>
<dbReference type="EMBL" id="LFQU01000011">
    <property type="protein sequence ID" value="KOO68586.1"/>
    <property type="molecule type" value="Genomic_DNA"/>
</dbReference>
<dbReference type="Gene3D" id="2.60.40.10">
    <property type="entry name" value="Immunoglobulins"/>
    <property type="match status" value="2"/>
</dbReference>
<dbReference type="InterPro" id="IPR011044">
    <property type="entry name" value="Quino_amine_DH_bsu"/>
</dbReference>
<sequence length="695" mass="76173">MAIICANTSAYAADSGSASTVNRKMYGYFNYNGALAGAYGFCSLNLNDLSKADVIYPYGNMKSIYSGAAVDDVFYAYEYVYDSFMGPQNGDFISYNITTGRYTVLGSEGLAAQGTNFKTQDMTYDYSSKTMYAIGFYQGESALYSVNLKDGMLTKVTTLQKTLGVIAADMDGTLYGVGANDGVLYKVNKNDGSVTRILQTGFGGLSQNQTMEFDHSTGLLYWAACSYDYDQGIQTYMLCIDLTSENVTMKNLGQIGINSSFMALYIPFAEGGDNAPAEPAEFTVTPGEKGARTAHMTWKAPTTSFGGETLADAVTGYVIERNGEKIATLEANATSYDDTSIDADGDYAYVIYAVNKAGNGGKARATVFVGNDMPGQVSNMKFVVGEGCASAKLSWDAPTQGFNGGYFSPDGLTYKIVRQPDNKTVVENLKETTFTDDQMTRIGRYTYVIYACNEYGETAANMPEAYVLGKAMTLPMSQDFSNMTYFENQWMAYDANKDAYSWTYTSEWGPLQFDDTTPCAEYIVNPGIENYGNDADEWLISPPLEFNAAKSYKIRVKIRCTAEEKLQFTLGSNNVYTEHAMFDEFTFKPQLNESGDNWIYSEYEFNVPAGTDGARCIGIHLVSPYPVNGMSYLQIANVTVEEGVASGIKQTINSDEAKNDNDIYTIDGRLVRTDGSLKGLTKGIYIKGGKKYVIR</sequence>
<dbReference type="InterPro" id="IPR013783">
    <property type="entry name" value="Ig-like_fold"/>
</dbReference>
<dbReference type="PROSITE" id="PS50853">
    <property type="entry name" value="FN3"/>
    <property type="match status" value="1"/>
</dbReference>
<accession>A0A8E1UQJ9</accession>
<proteinExistence type="predicted"/>
<dbReference type="Gene3D" id="2.60.120.200">
    <property type="match status" value="1"/>
</dbReference>
<dbReference type="InterPro" id="IPR003961">
    <property type="entry name" value="FN3_dom"/>
</dbReference>
<organism evidence="2 3">
    <name type="scientific">Xylanibacter rarus</name>
    <dbReference type="NCBI Taxonomy" id="1676614"/>
    <lineage>
        <taxon>Bacteria</taxon>
        <taxon>Pseudomonadati</taxon>
        <taxon>Bacteroidota</taxon>
        <taxon>Bacteroidia</taxon>
        <taxon>Bacteroidales</taxon>
        <taxon>Prevotellaceae</taxon>
        <taxon>Xylanibacter</taxon>
    </lineage>
</organism>
<dbReference type="AlphaFoldDB" id="A0A8E1UQJ9"/>